<evidence type="ECO:0000313" key="8">
    <source>
        <dbReference type="Proteomes" id="UP001597419"/>
    </source>
</evidence>
<keyword evidence="3" id="KW-0804">Transcription</keyword>
<evidence type="ECO:0000256" key="3">
    <source>
        <dbReference type="ARBA" id="ARBA00023163"/>
    </source>
</evidence>
<dbReference type="Pfam" id="PF09339">
    <property type="entry name" value="HTH_IclR"/>
    <property type="match status" value="1"/>
</dbReference>
<dbReference type="SMART" id="SM00346">
    <property type="entry name" value="HTH_ICLR"/>
    <property type="match status" value="1"/>
</dbReference>
<gene>
    <name evidence="7" type="ORF">ACFSYJ_29285</name>
</gene>
<dbReference type="SUPFAM" id="SSF55781">
    <property type="entry name" value="GAF domain-like"/>
    <property type="match status" value="1"/>
</dbReference>
<dbReference type="Gene3D" id="1.10.10.10">
    <property type="entry name" value="Winged helix-like DNA-binding domain superfamily/Winged helix DNA-binding domain"/>
    <property type="match status" value="1"/>
</dbReference>
<dbReference type="PANTHER" id="PTHR30136">
    <property type="entry name" value="HELIX-TURN-HELIX TRANSCRIPTIONAL REGULATOR, ICLR FAMILY"/>
    <property type="match status" value="1"/>
</dbReference>
<protein>
    <submittedName>
        <fullName evidence="7">IclR family transcriptional regulator</fullName>
    </submittedName>
</protein>
<name>A0ABW5GPF0_9PSEU</name>
<feature type="domain" description="IclR-ED" evidence="6">
    <location>
        <begin position="95"/>
        <end position="276"/>
    </location>
</feature>
<keyword evidence="1" id="KW-0805">Transcription regulation</keyword>
<evidence type="ECO:0000256" key="1">
    <source>
        <dbReference type="ARBA" id="ARBA00023015"/>
    </source>
</evidence>
<evidence type="ECO:0000313" key="7">
    <source>
        <dbReference type="EMBL" id="MFD2462736.1"/>
    </source>
</evidence>
<keyword evidence="8" id="KW-1185">Reference proteome</keyword>
<reference evidence="8" key="1">
    <citation type="journal article" date="2019" name="Int. J. Syst. Evol. Microbiol.">
        <title>The Global Catalogue of Microorganisms (GCM) 10K type strain sequencing project: providing services to taxonomists for standard genome sequencing and annotation.</title>
        <authorList>
            <consortium name="The Broad Institute Genomics Platform"/>
            <consortium name="The Broad Institute Genome Sequencing Center for Infectious Disease"/>
            <person name="Wu L."/>
            <person name="Ma J."/>
        </authorList>
    </citation>
    <scope>NUCLEOTIDE SEQUENCE [LARGE SCALE GENOMIC DNA]</scope>
    <source>
        <strain evidence="8">CGMCC 4.7643</strain>
    </source>
</reference>
<dbReference type="InterPro" id="IPR014757">
    <property type="entry name" value="Tscrpt_reg_IclR_C"/>
</dbReference>
<dbReference type="Gene3D" id="3.30.450.40">
    <property type="match status" value="1"/>
</dbReference>
<sequence>MPHKAGTTVPGNPVSPDRAPESPAEGKETAGVKSARRAVDLIETFAANDVWLSLSDLHARTGFPRSSLHGLLRTLLDAGWLEADPNTARYRLGVRALICGTAYLDRDAVVPYATEALERIREKTGFTAHFARRNGTEVVYLETREAQRSTHLVSRVGRTLPAHATALGKALLAELTHDEIDQLMPAKLPGLTPHTITTREALHAECAATRERGYASEIEEGTPGVRCVAAVIPYRIPGTDAISCSMPITEVSDAEAKLVGELLAEATAELGQRLRRAGIR</sequence>
<dbReference type="InterPro" id="IPR005471">
    <property type="entry name" value="Tscrpt_reg_IclR_N"/>
</dbReference>
<dbReference type="Pfam" id="PF01614">
    <property type="entry name" value="IclR_C"/>
    <property type="match status" value="1"/>
</dbReference>
<evidence type="ECO:0000256" key="4">
    <source>
        <dbReference type="SAM" id="MobiDB-lite"/>
    </source>
</evidence>
<dbReference type="InterPro" id="IPR036388">
    <property type="entry name" value="WH-like_DNA-bd_sf"/>
</dbReference>
<feature type="domain" description="HTH iclR-type" evidence="5">
    <location>
        <begin position="32"/>
        <end position="94"/>
    </location>
</feature>
<evidence type="ECO:0000259" key="5">
    <source>
        <dbReference type="PROSITE" id="PS51077"/>
    </source>
</evidence>
<dbReference type="EMBL" id="JBHUKU010000019">
    <property type="protein sequence ID" value="MFD2462736.1"/>
    <property type="molecule type" value="Genomic_DNA"/>
</dbReference>
<dbReference type="PROSITE" id="PS51078">
    <property type="entry name" value="ICLR_ED"/>
    <property type="match status" value="1"/>
</dbReference>
<dbReference type="InterPro" id="IPR036390">
    <property type="entry name" value="WH_DNA-bd_sf"/>
</dbReference>
<dbReference type="RefSeq" id="WP_345408441.1">
    <property type="nucleotide sequence ID" value="NZ_BAABHG010000028.1"/>
</dbReference>
<dbReference type="PROSITE" id="PS51077">
    <property type="entry name" value="HTH_ICLR"/>
    <property type="match status" value="1"/>
</dbReference>
<proteinExistence type="predicted"/>
<feature type="compositionally biased region" description="Basic and acidic residues" evidence="4">
    <location>
        <begin position="18"/>
        <end position="30"/>
    </location>
</feature>
<feature type="region of interest" description="Disordered" evidence="4">
    <location>
        <begin position="1"/>
        <end position="33"/>
    </location>
</feature>
<dbReference type="InterPro" id="IPR029016">
    <property type="entry name" value="GAF-like_dom_sf"/>
</dbReference>
<dbReference type="Proteomes" id="UP001597419">
    <property type="component" value="Unassembled WGS sequence"/>
</dbReference>
<evidence type="ECO:0000256" key="2">
    <source>
        <dbReference type="ARBA" id="ARBA00023125"/>
    </source>
</evidence>
<organism evidence="7 8">
    <name type="scientific">Amycolatopsis samaneae</name>
    <dbReference type="NCBI Taxonomy" id="664691"/>
    <lineage>
        <taxon>Bacteria</taxon>
        <taxon>Bacillati</taxon>
        <taxon>Actinomycetota</taxon>
        <taxon>Actinomycetes</taxon>
        <taxon>Pseudonocardiales</taxon>
        <taxon>Pseudonocardiaceae</taxon>
        <taxon>Amycolatopsis</taxon>
    </lineage>
</organism>
<dbReference type="SUPFAM" id="SSF46785">
    <property type="entry name" value="Winged helix' DNA-binding domain"/>
    <property type="match status" value="1"/>
</dbReference>
<keyword evidence="2" id="KW-0238">DNA-binding</keyword>
<accession>A0ABW5GPF0</accession>
<dbReference type="PANTHER" id="PTHR30136:SF24">
    <property type="entry name" value="HTH-TYPE TRANSCRIPTIONAL REPRESSOR ALLR"/>
    <property type="match status" value="1"/>
</dbReference>
<comment type="caution">
    <text evidence="7">The sequence shown here is derived from an EMBL/GenBank/DDBJ whole genome shotgun (WGS) entry which is preliminary data.</text>
</comment>
<evidence type="ECO:0000259" key="6">
    <source>
        <dbReference type="PROSITE" id="PS51078"/>
    </source>
</evidence>
<dbReference type="InterPro" id="IPR050707">
    <property type="entry name" value="HTH_MetabolicPath_Reg"/>
</dbReference>